<dbReference type="Proteomes" id="UP000434276">
    <property type="component" value="Unassembled WGS sequence"/>
</dbReference>
<gene>
    <name evidence="2" type="ORF">AN1_LOCUS4690</name>
    <name evidence="1" type="ORF">C24_LOCUS4576</name>
</gene>
<dbReference type="EMBL" id="CACRSJ010000104">
    <property type="protein sequence ID" value="VYS49211.1"/>
    <property type="molecule type" value="Genomic_DNA"/>
</dbReference>
<evidence type="ECO:0000313" key="4">
    <source>
        <dbReference type="Proteomes" id="UP000434276"/>
    </source>
</evidence>
<dbReference type="AlphaFoldDB" id="A0A5S9WRZ9"/>
<organism evidence="1 4">
    <name type="scientific">Arabidopsis thaliana</name>
    <name type="common">Mouse-ear cress</name>
    <dbReference type="NCBI Taxonomy" id="3702"/>
    <lineage>
        <taxon>Eukaryota</taxon>
        <taxon>Viridiplantae</taxon>
        <taxon>Streptophyta</taxon>
        <taxon>Embryophyta</taxon>
        <taxon>Tracheophyta</taxon>
        <taxon>Spermatophyta</taxon>
        <taxon>Magnoliopsida</taxon>
        <taxon>eudicotyledons</taxon>
        <taxon>Gunneridae</taxon>
        <taxon>Pentapetalae</taxon>
        <taxon>rosids</taxon>
        <taxon>malvids</taxon>
        <taxon>Brassicales</taxon>
        <taxon>Brassicaceae</taxon>
        <taxon>Camelineae</taxon>
        <taxon>Arabidopsis</taxon>
    </lineage>
</organism>
<name>A0A5S9WRZ9_ARATH</name>
<dbReference type="Proteomes" id="UP000426265">
    <property type="component" value="Unassembled WGS sequence"/>
</dbReference>
<accession>A0A654EUH4</accession>
<proteinExistence type="predicted"/>
<evidence type="ECO:0000313" key="2">
    <source>
        <dbReference type="EMBL" id="VYS49211.1"/>
    </source>
</evidence>
<reference evidence="1 4" key="1">
    <citation type="submission" date="2019-12" db="EMBL/GenBank/DDBJ databases">
        <authorList>
            <person name="Jiao W.-B."/>
            <person name="Schneeberger K."/>
        </authorList>
    </citation>
    <scope>NUCLEOTIDE SEQUENCE [LARGE SCALE GENOMIC DNA]</scope>
    <source>
        <strain evidence="3">cv. An-1</strain>
        <strain evidence="4">cv. C24</strain>
    </source>
</reference>
<protein>
    <submittedName>
        <fullName evidence="1">Uncharacterized protein</fullName>
    </submittedName>
</protein>
<sequence length="84" mass="9373">MMLRLYALVANSLALKKAFLNACFASLNQFIFPKFCLVNSMNGQDLSLMQSSTSRLMAPSAYLVEFVTFGVIMDEVKQEAVKIL</sequence>
<dbReference type="EMBL" id="CACSHJ010000087">
    <property type="protein sequence ID" value="CAA0297231.1"/>
    <property type="molecule type" value="Genomic_DNA"/>
</dbReference>
<evidence type="ECO:0000313" key="3">
    <source>
        <dbReference type="Proteomes" id="UP000426265"/>
    </source>
</evidence>
<accession>A0A5S9WRZ9</accession>
<evidence type="ECO:0000313" key="1">
    <source>
        <dbReference type="EMBL" id="CAA0297231.1"/>
    </source>
</evidence>